<feature type="transmembrane region" description="Helical" evidence="1">
    <location>
        <begin position="329"/>
        <end position="347"/>
    </location>
</feature>
<feature type="transmembrane region" description="Helical" evidence="1">
    <location>
        <begin position="918"/>
        <end position="942"/>
    </location>
</feature>
<dbReference type="Pfam" id="PF00873">
    <property type="entry name" value="ACR_tran"/>
    <property type="match status" value="1"/>
</dbReference>
<evidence type="ECO:0000256" key="1">
    <source>
        <dbReference type="SAM" id="Phobius"/>
    </source>
</evidence>
<keyword evidence="1" id="KW-0472">Membrane</keyword>
<feature type="transmembrane region" description="Helical" evidence="1">
    <location>
        <begin position="425"/>
        <end position="446"/>
    </location>
</feature>
<dbReference type="RefSeq" id="WP_046858116.1">
    <property type="nucleotide sequence ID" value="NZ_CP011412.1"/>
</dbReference>
<sequence>MIAWFARNHVAANLLMVSLLVLGLSSLYFQIPLEVFPTLEAQQVNVEITLRGATPEDTEQGIAILVEEAVQDLEGIKEITSRSAEGSASIGLEIDTGYDPREMLADIKSRVDAINNLPADAEKPVVSLATFRREVITVAIAGDYPEREIRGLAEQVRDDLLRIPGVTQVELDAVRAYEIAIEVSEDTLRQYGITLREVAQAISDSALDLSAGNIKADAGEILIRSKGQAYRRDQFDDIIVLTQPNGSIVRVKDLARVNDGFEESPLRSRFNGKMAGFVDVYRVGDQSAIDVADKVKAYVAERQATLPQGVEMTTWRDRSRIVKKRLQTLTNNAIQGGVLVLLLLTLFLRPSIAFWVFIGVPVSFMGAFVAMPFFDVSLNVFSLFAFLLVLGIVVDDAIVTGENVYTHLRHAENGLEAAIRGTREVAVPVTFGILTTIAAFLPLAFIEGRRGLLFAQIPIVVIPIFLFSLIESKFVLPAHLKHIKLRSERHQPGVLERLQHSFADGFERVILRYYRPLLKLALNHRWSTLVLFCGILLIMVTLVSTGWTRFTFWPRVQSELARASLTMPTGTPFEVTDRYVRRITDAAFSLKQKYRDEQGVDLILDIQSTTGSSSSRGGGSHTGLVMFEIVAPEDRTSQVTSIELVREWRKMIGVIPGAENLTFRAEIGRISDPIEIQLSGLDFTTLSEVADKVKEQLALYPAVFDISDTLSDGKQELQIELKDEAHALGLTRSDVINQIRNAFYGFQVQRIQRGRDDIRVMVRYPESERKSVASLEDLRITNASGLSVPLGQVVELIPGKSPTSIIRINRYRTVTVAADINKATANMTILQSELSDFMDQLLLQYPGISYGFEGEMREQQESFGSMGIGLGIMLFVIYALLAIPFKSYLQPLVVMSIIPFGAIGALGGHWIMGMDLTMLSLLGMMALVGVVVNDSLVLVDFINQHRREKSLQEAILNAGVARFRPVMLTSLTTFIGLMPLLFEQSTQAQFLIPMAISLGFGILFATVITLLLVPVNYLLMEQGIAGWRRLMAR</sequence>
<evidence type="ECO:0000313" key="3">
    <source>
        <dbReference type="Proteomes" id="UP000034410"/>
    </source>
</evidence>
<organism evidence="2 3">
    <name type="scientific">Sedimenticola thiotaurini</name>
    <dbReference type="NCBI Taxonomy" id="1543721"/>
    <lineage>
        <taxon>Bacteria</taxon>
        <taxon>Pseudomonadati</taxon>
        <taxon>Pseudomonadota</taxon>
        <taxon>Gammaproteobacteria</taxon>
        <taxon>Chromatiales</taxon>
        <taxon>Sedimenticolaceae</taxon>
        <taxon>Sedimenticola</taxon>
    </lineage>
</organism>
<dbReference type="PATRIC" id="fig|1543721.4.peg.242"/>
<dbReference type="PANTHER" id="PTHR32063:SF33">
    <property type="entry name" value="RND SUPERFAMILY EFFLUX PUMP PERMEASE COMPONENT"/>
    <property type="match status" value="1"/>
</dbReference>
<dbReference type="GO" id="GO:0042910">
    <property type="term" value="F:xenobiotic transmembrane transporter activity"/>
    <property type="evidence" value="ECO:0007669"/>
    <property type="project" value="TreeGrafter"/>
</dbReference>
<feature type="transmembrane region" description="Helical" evidence="1">
    <location>
        <begin position="963"/>
        <end position="982"/>
    </location>
</feature>
<dbReference type="GO" id="GO:0005886">
    <property type="term" value="C:plasma membrane"/>
    <property type="evidence" value="ECO:0007669"/>
    <property type="project" value="TreeGrafter"/>
</dbReference>
<dbReference type="OrthoDB" id="5287122at2"/>
<name>A0A0F7JU73_9GAMM</name>
<dbReference type="Proteomes" id="UP000034410">
    <property type="component" value="Chromosome"/>
</dbReference>
<feature type="transmembrane region" description="Helical" evidence="1">
    <location>
        <begin position="452"/>
        <end position="476"/>
    </location>
</feature>
<dbReference type="SUPFAM" id="SSF82714">
    <property type="entry name" value="Multidrug efflux transporter AcrB TolC docking domain, DN and DC subdomains"/>
    <property type="match status" value="2"/>
</dbReference>
<dbReference type="Gene3D" id="3.30.70.1320">
    <property type="entry name" value="Multidrug efflux transporter AcrB pore domain like"/>
    <property type="match status" value="1"/>
</dbReference>
<accession>A0A0F7JU73</accession>
<proteinExistence type="predicted"/>
<dbReference type="PRINTS" id="PR00702">
    <property type="entry name" value="ACRIFLAVINRP"/>
</dbReference>
<dbReference type="InterPro" id="IPR001036">
    <property type="entry name" value="Acrflvin-R"/>
</dbReference>
<keyword evidence="3" id="KW-1185">Reference proteome</keyword>
<dbReference type="Gene3D" id="3.30.70.1440">
    <property type="entry name" value="Multidrug efflux transporter AcrB pore domain"/>
    <property type="match status" value="1"/>
</dbReference>
<feature type="transmembrane region" description="Helical" evidence="1">
    <location>
        <begin position="863"/>
        <end position="885"/>
    </location>
</feature>
<dbReference type="SUPFAM" id="SSF82693">
    <property type="entry name" value="Multidrug efflux transporter AcrB pore domain, PN1, PN2, PC1 and PC2 subdomains"/>
    <property type="match status" value="2"/>
</dbReference>
<dbReference type="EMBL" id="CP011412">
    <property type="protein sequence ID" value="AKH19177.1"/>
    <property type="molecule type" value="Genomic_DNA"/>
</dbReference>
<feature type="transmembrane region" description="Helical" evidence="1">
    <location>
        <begin position="994"/>
        <end position="1019"/>
    </location>
</feature>
<reference evidence="2 3" key="1">
    <citation type="journal article" date="2015" name="Genome Announc.">
        <title>Complete Genome Sequence of Sedimenticola thiotaurini Strain SIP-G1, a Polyphosphate- and Polyhydroxyalkanoate-Accumulating Sulfur-Oxidizing Gammaproteobacterium Isolated from Salt Marsh Sediments.</title>
        <authorList>
            <person name="Flood B.E."/>
            <person name="Jones D.S."/>
            <person name="Bailey J.V."/>
        </authorList>
    </citation>
    <scope>NUCLEOTIDE SEQUENCE [LARGE SCALE GENOMIC DNA]</scope>
    <source>
        <strain evidence="2 3">SIP-G1</strain>
    </source>
</reference>
<feature type="transmembrane region" description="Helical" evidence="1">
    <location>
        <begin position="526"/>
        <end position="547"/>
    </location>
</feature>
<feature type="transmembrane region" description="Helical" evidence="1">
    <location>
        <begin position="892"/>
        <end position="912"/>
    </location>
</feature>
<dbReference type="PANTHER" id="PTHR32063">
    <property type="match status" value="1"/>
</dbReference>
<gene>
    <name evidence="2" type="ORF">AAY24_01135</name>
</gene>
<dbReference type="Gene3D" id="1.20.1640.10">
    <property type="entry name" value="Multidrug efflux transporter AcrB transmembrane domain"/>
    <property type="match status" value="2"/>
</dbReference>
<feature type="transmembrane region" description="Helical" evidence="1">
    <location>
        <begin position="380"/>
        <end position="405"/>
    </location>
</feature>
<feature type="transmembrane region" description="Helical" evidence="1">
    <location>
        <begin position="354"/>
        <end position="374"/>
    </location>
</feature>
<dbReference type="InterPro" id="IPR027463">
    <property type="entry name" value="AcrB_DN_DC_subdom"/>
</dbReference>
<keyword evidence="1" id="KW-1133">Transmembrane helix</keyword>
<dbReference type="Gene3D" id="3.30.70.1430">
    <property type="entry name" value="Multidrug efflux transporter AcrB pore domain"/>
    <property type="match status" value="2"/>
</dbReference>
<dbReference type="AlphaFoldDB" id="A0A0F7JU73"/>
<evidence type="ECO:0000313" key="2">
    <source>
        <dbReference type="EMBL" id="AKH19177.1"/>
    </source>
</evidence>
<dbReference type="KEGG" id="seds:AAY24_01135"/>
<dbReference type="Gene3D" id="3.30.2090.10">
    <property type="entry name" value="Multidrug efflux transporter AcrB TolC docking domain, DN and DC subdomains"/>
    <property type="match status" value="2"/>
</dbReference>
<keyword evidence="1" id="KW-0812">Transmembrane</keyword>
<feature type="transmembrane region" description="Helical" evidence="1">
    <location>
        <begin position="12"/>
        <end position="31"/>
    </location>
</feature>
<protein>
    <submittedName>
        <fullName evidence="2">Acriflavine resistance protein B</fullName>
    </submittedName>
</protein>
<dbReference type="SUPFAM" id="SSF82866">
    <property type="entry name" value="Multidrug efflux transporter AcrB transmembrane domain"/>
    <property type="match status" value="2"/>
</dbReference>